<evidence type="ECO:0000313" key="9">
    <source>
        <dbReference type="EMBL" id="CAI4058494.1"/>
    </source>
</evidence>
<organism evidence="9 10">
    <name type="scientific">Saccharomyces uvarum</name>
    <name type="common">Yeast</name>
    <name type="synonym">Saccharomyces bayanus var. uvarum</name>
    <dbReference type="NCBI Taxonomy" id="230603"/>
    <lineage>
        <taxon>Eukaryota</taxon>
        <taxon>Fungi</taxon>
        <taxon>Dikarya</taxon>
        <taxon>Ascomycota</taxon>
        <taxon>Saccharomycotina</taxon>
        <taxon>Saccharomycetes</taxon>
        <taxon>Saccharomycetales</taxon>
        <taxon>Saccharomycetaceae</taxon>
        <taxon>Saccharomyces</taxon>
    </lineage>
</organism>
<feature type="region of interest" description="Disordered" evidence="7">
    <location>
        <begin position="186"/>
        <end position="271"/>
    </location>
</feature>
<evidence type="ECO:0000256" key="3">
    <source>
        <dbReference type="ARBA" id="ARBA00023015"/>
    </source>
</evidence>
<dbReference type="Gene3D" id="4.10.240.10">
    <property type="entry name" value="Zn(2)-C6 fungal-type DNA-binding domain"/>
    <property type="match status" value="1"/>
</dbReference>
<evidence type="ECO:0000256" key="6">
    <source>
        <dbReference type="ARBA" id="ARBA00023242"/>
    </source>
</evidence>
<feature type="compositionally biased region" description="Polar residues" evidence="7">
    <location>
        <begin position="1"/>
        <end position="15"/>
    </location>
</feature>
<sequence>MSQHTPTNVYDTTVPSPYERPSIVTSMGGANWHETARNCKSDSKKITKQRKKASRACDQCRKKRIKCEYNQHTRVCQGCLEVGEFCLFVRVPLKRGPTKKRTPGTTSDKMSSENSLFNYRPRTHSYPVLESIHLPSLSQNFSFPTINSLCVSPMPAQSQPFWKVPYDDVQRRSSLGIFPCDSTSSIGTQENYNSDQDSTVKQRGRNNAEKGIITPVEDKSEDSSTARSQHLHLPQFQEQRAKPFFNNCTSGNPRTNSISCPSDGALSERTSHGNEQYMLTPNSVHSTEKDRSSSLTIRSLGSKFDIDDNIPKWQNNSAWAPAYMLSDTNRPSCEKKVHSNNNNTNLESAVFSSSNGSAERQFSEITFLKLIGIYYDFFHINLPIVPINKSKLISLFVSINQPINHEVMAINNEVILCFKDALEILVFSTMKQRKSSTSWPQENACDFQKGVYYAQNFRKCINECFQGTMIIKSKLKRISAIIPSRVKFIYLSTIVILNYILVLTGDENSSLLGPSVGVFNEFQSHKLFLPLKDVTSMPLLNSDQKTNNEQLDYAILFQRLYILLSILDSIQSFRLGQPKLINLKFDNPIDMYFRDTTSHDHLVEQNPTILDNILQNLKLGGFMADFVFNRKSLQMNSFQNLLTTAEVVWENTTGKNDEPDNITGKFQTLLIEKENLIKRLLNMEQKDQPLDNCCDSNVKTDAVAEIVCSMINLISGILVSVINTNPENLIDYTLKVVPNTHSAPNKVEEPMSPKQSNIHSLCNTKTRHYVNESIPSTNDAGNGYATRKWKKGTVSVFILPIVEECSNIVRLVGSIPSTLINLYIRSGNMPTETNAKIMMLSTALSELVHITGLFSKLGPNERKISVTNKHVNGDIACSNKDLSSVMKYLYLEMHAAKNVMDVVPPEDESTKILGDFSNIGWKLMDDSELGCCHSLTN</sequence>
<dbReference type="SMART" id="SM00066">
    <property type="entry name" value="GAL4"/>
    <property type="match status" value="1"/>
</dbReference>
<proteinExistence type="predicted"/>
<keyword evidence="5" id="KW-0804">Transcription</keyword>
<dbReference type="PANTHER" id="PTHR31668:SF26">
    <property type="entry name" value="GLUCOSE TRANSPORT TRANSCRIPTION REGULATOR RGT1-RELATED"/>
    <property type="match status" value="1"/>
</dbReference>
<feature type="region of interest" description="Disordered" evidence="7">
    <location>
        <begin position="1"/>
        <end position="20"/>
    </location>
</feature>
<dbReference type="AlphaFoldDB" id="A0AA35JFR5"/>
<feature type="compositionally biased region" description="Polar residues" evidence="7">
    <location>
        <begin position="186"/>
        <end position="201"/>
    </location>
</feature>
<dbReference type="CDD" id="cd00067">
    <property type="entry name" value="GAL4"/>
    <property type="match status" value="1"/>
</dbReference>
<dbReference type="SUPFAM" id="SSF57701">
    <property type="entry name" value="Zn2/Cys6 DNA-binding domain"/>
    <property type="match status" value="1"/>
</dbReference>
<keyword evidence="3" id="KW-0805">Transcription regulation</keyword>
<dbReference type="EMBL" id="OX365915">
    <property type="protein sequence ID" value="CAI4058494.1"/>
    <property type="molecule type" value="Genomic_DNA"/>
</dbReference>
<feature type="domain" description="Zn(2)-C6 fungal-type" evidence="8">
    <location>
        <begin position="56"/>
        <end position="88"/>
    </location>
</feature>
<dbReference type="PROSITE" id="PS50048">
    <property type="entry name" value="ZN2_CY6_FUNGAL_2"/>
    <property type="match status" value="1"/>
</dbReference>
<dbReference type="GO" id="GO:0003677">
    <property type="term" value="F:DNA binding"/>
    <property type="evidence" value="ECO:0007669"/>
    <property type="project" value="UniProtKB-KW"/>
</dbReference>
<keyword evidence="6" id="KW-0539">Nucleus</keyword>
<dbReference type="InterPro" id="IPR036864">
    <property type="entry name" value="Zn2-C6_fun-type_DNA-bd_sf"/>
</dbReference>
<evidence type="ECO:0000259" key="8">
    <source>
        <dbReference type="PROSITE" id="PS50048"/>
    </source>
</evidence>
<keyword evidence="2" id="KW-0862">Zinc</keyword>
<evidence type="ECO:0000256" key="7">
    <source>
        <dbReference type="SAM" id="MobiDB-lite"/>
    </source>
</evidence>
<gene>
    <name evidence="9" type="primary">SUVC04G2480</name>
    <name evidence="9" type="ORF">SUVC_04G2480</name>
</gene>
<evidence type="ECO:0000256" key="2">
    <source>
        <dbReference type="ARBA" id="ARBA00022833"/>
    </source>
</evidence>
<evidence type="ECO:0000256" key="5">
    <source>
        <dbReference type="ARBA" id="ARBA00023163"/>
    </source>
</evidence>
<dbReference type="PROSITE" id="PS00463">
    <property type="entry name" value="ZN2_CY6_FUNGAL_1"/>
    <property type="match status" value="1"/>
</dbReference>
<dbReference type="GO" id="GO:0008270">
    <property type="term" value="F:zinc ion binding"/>
    <property type="evidence" value="ECO:0007669"/>
    <property type="project" value="InterPro"/>
</dbReference>
<keyword evidence="1" id="KW-0479">Metal-binding</keyword>
<evidence type="ECO:0000256" key="4">
    <source>
        <dbReference type="ARBA" id="ARBA00023125"/>
    </source>
</evidence>
<name>A0AA35JFR5_SACUV</name>
<evidence type="ECO:0000313" key="10">
    <source>
        <dbReference type="Proteomes" id="UP001162090"/>
    </source>
</evidence>
<accession>A0AA35JFR5</accession>
<evidence type="ECO:0000256" key="1">
    <source>
        <dbReference type="ARBA" id="ARBA00022723"/>
    </source>
</evidence>
<reference evidence="9" key="1">
    <citation type="submission" date="2022-10" db="EMBL/GenBank/DDBJ databases">
        <authorList>
            <person name="Byrne P K."/>
        </authorList>
    </citation>
    <scope>NUCLEOTIDE SEQUENCE</scope>
    <source>
        <strain evidence="9">CBS7001</strain>
    </source>
</reference>
<dbReference type="InterPro" id="IPR050797">
    <property type="entry name" value="Carb_Metab_Trans_Reg"/>
</dbReference>
<dbReference type="Pfam" id="PF00172">
    <property type="entry name" value="Zn_clus"/>
    <property type="match status" value="1"/>
</dbReference>
<keyword evidence="4" id="KW-0238">DNA-binding</keyword>
<dbReference type="GO" id="GO:0000981">
    <property type="term" value="F:DNA-binding transcription factor activity, RNA polymerase II-specific"/>
    <property type="evidence" value="ECO:0007669"/>
    <property type="project" value="InterPro"/>
</dbReference>
<dbReference type="Proteomes" id="UP001162090">
    <property type="component" value="Chromosome 4"/>
</dbReference>
<dbReference type="PANTHER" id="PTHR31668">
    <property type="entry name" value="GLUCOSE TRANSPORT TRANSCRIPTION REGULATOR RGT1-RELATED-RELATED"/>
    <property type="match status" value="1"/>
</dbReference>
<feature type="compositionally biased region" description="Polar residues" evidence="7">
    <location>
        <begin position="246"/>
        <end position="260"/>
    </location>
</feature>
<protein>
    <recommendedName>
        <fullName evidence="8">Zn(2)-C6 fungal-type domain-containing protein</fullName>
    </recommendedName>
</protein>
<dbReference type="InterPro" id="IPR001138">
    <property type="entry name" value="Zn2Cys6_DnaBD"/>
</dbReference>